<sequence length="91" mass="10321">MEKLPPVVGQLFFMDDRAATTARLGFNDRTIRPQRPHDSGPSSAYFQSGLRMPVRHAPGVPGPIKKRFGVYVYTPKRFIINVETFFKKPEG</sequence>
<comment type="caution">
    <text evidence="1">The sequence shown here is derived from an EMBL/GenBank/DDBJ whole genome shotgun (WGS) entry which is preliminary data.</text>
</comment>
<name>S0F9Z5_9BACT</name>
<accession>S0F9Z5</accession>
<evidence type="ECO:0000313" key="1">
    <source>
        <dbReference type="EMBL" id="EEF76582.1"/>
    </source>
</evidence>
<organism evidence="1 2">
    <name type="scientific">Phocaeicola coprophilus DSM 18228 = JCM 13818</name>
    <dbReference type="NCBI Taxonomy" id="547042"/>
    <lineage>
        <taxon>Bacteria</taxon>
        <taxon>Pseudomonadati</taxon>
        <taxon>Bacteroidota</taxon>
        <taxon>Bacteroidia</taxon>
        <taxon>Bacteroidales</taxon>
        <taxon>Bacteroidaceae</taxon>
        <taxon>Phocaeicola</taxon>
    </lineage>
</organism>
<gene>
    <name evidence="1" type="ORF">BACCOPRO_02087</name>
</gene>
<evidence type="ECO:0000313" key="2">
    <source>
        <dbReference type="Proteomes" id="UP000014073"/>
    </source>
</evidence>
<dbReference type="STRING" id="547042.BACCOPRO_02087"/>
<reference evidence="1 2" key="1">
    <citation type="submission" date="2008-12" db="EMBL/GenBank/DDBJ databases">
        <authorList>
            <person name="Fulton L."/>
            <person name="Clifton S."/>
            <person name="Fulton B."/>
            <person name="Xu J."/>
            <person name="Minx P."/>
            <person name="Pepin K.H."/>
            <person name="Johnson M."/>
            <person name="Bhonagiri V."/>
            <person name="Nash W.E."/>
            <person name="Mardis E.R."/>
            <person name="Wilson R.K."/>
        </authorList>
    </citation>
    <scope>NUCLEOTIDE SEQUENCE [LARGE SCALE GENOMIC DNA]</scope>
    <source>
        <strain evidence="1 2">DSM 18228</strain>
    </source>
</reference>
<protein>
    <submittedName>
        <fullName evidence="1">Uncharacterized protein</fullName>
    </submittedName>
</protein>
<dbReference type="EMBL" id="ACBW01000146">
    <property type="protein sequence ID" value="EEF76582.1"/>
    <property type="molecule type" value="Genomic_DNA"/>
</dbReference>
<proteinExistence type="predicted"/>
<dbReference type="AlphaFoldDB" id="S0F9Z5"/>
<dbReference type="HOGENOM" id="CLU_2420800_0_0_10"/>
<dbReference type="Proteomes" id="UP000014073">
    <property type="component" value="Unassembled WGS sequence"/>
</dbReference>
<keyword evidence="2" id="KW-1185">Reference proteome</keyword>